<comment type="caution">
    <text evidence="2">The sequence shown here is derived from an EMBL/GenBank/DDBJ whole genome shotgun (WGS) entry which is preliminary data.</text>
</comment>
<dbReference type="AlphaFoldDB" id="A0A8J2KTH8"/>
<feature type="compositionally biased region" description="Basic and acidic residues" evidence="1">
    <location>
        <begin position="37"/>
        <end position="48"/>
    </location>
</feature>
<feature type="compositionally biased region" description="Basic and acidic residues" evidence="1">
    <location>
        <begin position="1"/>
        <end position="27"/>
    </location>
</feature>
<reference evidence="2" key="1">
    <citation type="submission" date="2021-06" db="EMBL/GenBank/DDBJ databases">
        <authorList>
            <person name="Hodson N. C."/>
            <person name="Mongue J. A."/>
            <person name="Jaron S. K."/>
        </authorList>
    </citation>
    <scope>NUCLEOTIDE SEQUENCE</scope>
</reference>
<keyword evidence="3" id="KW-1185">Reference proteome</keyword>
<name>A0A8J2KTH8_9HEXA</name>
<protein>
    <submittedName>
        <fullName evidence="2">Uncharacterized protein</fullName>
    </submittedName>
</protein>
<proteinExistence type="predicted"/>
<feature type="non-terminal residue" evidence="2">
    <location>
        <position position="48"/>
    </location>
</feature>
<feature type="non-terminal residue" evidence="2">
    <location>
        <position position="1"/>
    </location>
</feature>
<dbReference type="EMBL" id="CAJVCH010527916">
    <property type="protein sequence ID" value="CAG7822954.1"/>
    <property type="molecule type" value="Genomic_DNA"/>
</dbReference>
<evidence type="ECO:0000313" key="2">
    <source>
        <dbReference type="EMBL" id="CAG7822954.1"/>
    </source>
</evidence>
<feature type="region of interest" description="Disordered" evidence="1">
    <location>
        <begin position="1"/>
        <end position="48"/>
    </location>
</feature>
<evidence type="ECO:0000256" key="1">
    <source>
        <dbReference type="SAM" id="MobiDB-lite"/>
    </source>
</evidence>
<organism evidence="2 3">
    <name type="scientific">Allacma fusca</name>
    <dbReference type="NCBI Taxonomy" id="39272"/>
    <lineage>
        <taxon>Eukaryota</taxon>
        <taxon>Metazoa</taxon>
        <taxon>Ecdysozoa</taxon>
        <taxon>Arthropoda</taxon>
        <taxon>Hexapoda</taxon>
        <taxon>Collembola</taxon>
        <taxon>Symphypleona</taxon>
        <taxon>Sminthuridae</taxon>
        <taxon>Allacma</taxon>
    </lineage>
</organism>
<sequence length="48" mass="5691">KCRSTYNDRKDRAYRPKMHREAEDLNLKKQSAPKVTVETRETGDKRAL</sequence>
<evidence type="ECO:0000313" key="3">
    <source>
        <dbReference type="Proteomes" id="UP000708208"/>
    </source>
</evidence>
<accession>A0A8J2KTH8</accession>
<gene>
    <name evidence="2" type="ORF">AFUS01_LOCUS33194</name>
</gene>
<dbReference type="Proteomes" id="UP000708208">
    <property type="component" value="Unassembled WGS sequence"/>
</dbReference>